<dbReference type="AlphaFoldDB" id="A0A840DPG3"/>
<keyword evidence="1" id="KW-1133">Transmembrane helix</keyword>
<feature type="transmembrane region" description="Helical" evidence="1">
    <location>
        <begin position="87"/>
        <end position="105"/>
    </location>
</feature>
<dbReference type="EMBL" id="JACIFD010000006">
    <property type="protein sequence ID" value="MBB4071439.1"/>
    <property type="molecule type" value="Genomic_DNA"/>
</dbReference>
<gene>
    <name evidence="2" type="ORF">F5897_000743</name>
</gene>
<dbReference type="RefSeq" id="WP_183304515.1">
    <property type="nucleotide sequence ID" value="NZ_JACIFD010000006.1"/>
</dbReference>
<keyword evidence="1" id="KW-0812">Transmembrane</keyword>
<feature type="transmembrane region" description="Helical" evidence="1">
    <location>
        <begin position="62"/>
        <end position="81"/>
    </location>
</feature>
<accession>A0A840DPG3</accession>
<keyword evidence="3" id="KW-1185">Reference proteome</keyword>
<name>A0A840DPG3_9MICO</name>
<keyword evidence="1" id="KW-0472">Membrane</keyword>
<dbReference type="Proteomes" id="UP000571183">
    <property type="component" value="Unassembled WGS sequence"/>
</dbReference>
<evidence type="ECO:0000256" key="1">
    <source>
        <dbReference type="SAM" id="Phobius"/>
    </source>
</evidence>
<evidence type="ECO:0000313" key="3">
    <source>
        <dbReference type="Proteomes" id="UP000571183"/>
    </source>
</evidence>
<comment type="caution">
    <text evidence="2">The sequence shown here is derived from an EMBL/GenBank/DDBJ whole genome shotgun (WGS) entry which is preliminary data.</text>
</comment>
<organism evidence="2 3">
    <name type="scientific">Canibacter oris</name>
    <dbReference type="NCBI Taxonomy" id="1365628"/>
    <lineage>
        <taxon>Bacteria</taxon>
        <taxon>Bacillati</taxon>
        <taxon>Actinomycetota</taxon>
        <taxon>Actinomycetes</taxon>
        <taxon>Micrococcales</taxon>
        <taxon>Microbacteriaceae</taxon>
        <taxon>Canibacter</taxon>
    </lineage>
</organism>
<protein>
    <submittedName>
        <fullName evidence="2">Uncharacterized protein</fullName>
    </submittedName>
</protein>
<feature type="transmembrane region" description="Helical" evidence="1">
    <location>
        <begin position="6"/>
        <end position="22"/>
    </location>
</feature>
<reference evidence="2" key="1">
    <citation type="submission" date="2020-08" db="EMBL/GenBank/DDBJ databases">
        <title>Sequencing the genomes of 1000 actinobacteria strains.</title>
        <authorList>
            <person name="Klenk H.-P."/>
        </authorList>
    </citation>
    <scope>NUCLEOTIDE SEQUENCE [LARGE SCALE GENOMIC DNA]</scope>
    <source>
        <strain evidence="2">DSM 27064</strain>
    </source>
</reference>
<evidence type="ECO:0000313" key="2">
    <source>
        <dbReference type="EMBL" id="MBB4071439.1"/>
    </source>
</evidence>
<proteinExistence type="predicted"/>
<sequence>MPGDILSIVFFMAASIILYATIKRASLVGPRHQFDTWLGEEINNPKIWPVVFTKVLPVYKTYLVLSLSSGALAVIIIIALADSEIRKWIPFPIALINICYIFIAIL</sequence>